<feature type="region of interest" description="Disordered" evidence="1">
    <location>
        <begin position="69"/>
        <end position="124"/>
    </location>
</feature>
<protein>
    <submittedName>
        <fullName evidence="2">DEKNAAC101468</fullName>
    </submittedName>
</protein>
<sequence>MFLFSFFSKEKKTSKASLKRRKQRTTKHRLSHPFHKKVFHLEYWMDRATGFATAPDLLGMASPLTPDNLSIIDSSQSNQDVAMVESPKDSQPSSKLFSENVAPTPETRPSPVMSDSANLPDGKSEEARRLIQDLLTLPASQLPSLFPLPGLKPPTKDTEWESLLSIDATESRSILVPNDENEPVNVAIGAKQIDQDRPVHVPIGAKQIDQDKPVSAAKGANKPASVPTDENKQVNVPIDNESTSVDVPDDQNKPVSAVNGGNKPASVPIDENKQVNVPIDNKPTSIDVPNDQNKQVSASIDTKSISAYVPIDQNKQVIIEETNPPPVAKRIPVIVQAKDIKPPSVHIPDVAVPKSKPTHKRKRKTPKDPRQFMLDAIAASREYDKKHYENKVGHRTKPVVNMPGLSQACAKELQGLLGGHVEVAVPKEVQKVERAKEDKKIEQAHEDKKNEQVPEVKKHTPEANMIEPTPRAKKVEQVLEVKRIKQAPVAKKVEPTPDVDPPKINSPLKDISSIDADKLPSDIPPPTPPYSLPDTPTESESVREYNRSFGLTDRLNLDRFRKLRPFIRRPAFATRQYRTKSDTSKLLIIDDILVGVRSSNLKTVTIIPNGPLYADPSLPPLPYIRPISSIESTDDNPVDGYNCEPKEKPVKTSAKNLIKERGNSKTKASKVDRSTHLKNISGNDNCHEYHDRRDPSGQRLRTLALLKNANKSCGDFSMGFEGNDKVYSKTCQKVRFADTVECHEIDQEAVVRPLREGEDPWLVYGEERRKRRRFEYEFKPISALKVKLSPFWKTDIKLLAYTKNVTFKQFEKDVKRRIKEFKKGRWKADRMVQLHLYERSNEHVRWEE</sequence>
<feature type="compositionally biased region" description="Polar residues" evidence="1">
    <location>
        <begin position="69"/>
        <end position="80"/>
    </location>
</feature>
<name>A0A448YID1_BRENA</name>
<feature type="compositionally biased region" description="Basic and acidic residues" evidence="1">
    <location>
        <begin position="660"/>
        <end position="675"/>
    </location>
</feature>
<dbReference type="AlphaFoldDB" id="A0A448YID1"/>
<evidence type="ECO:0000256" key="1">
    <source>
        <dbReference type="SAM" id="MobiDB-lite"/>
    </source>
</evidence>
<dbReference type="Proteomes" id="UP000290900">
    <property type="component" value="Unassembled WGS sequence"/>
</dbReference>
<accession>A0A448YID1</accession>
<evidence type="ECO:0000313" key="2">
    <source>
        <dbReference type="EMBL" id="VEU20583.1"/>
    </source>
</evidence>
<feature type="region of interest" description="Disordered" evidence="1">
    <location>
        <begin position="345"/>
        <end position="368"/>
    </location>
</feature>
<feature type="region of interest" description="Disordered" evidence="1">
    <location>
        <begin position="660"/>
        <end position="694"/>
    </location>
</feature>
<organism evidence="2 3">
    <name type="scientific">Brettanomyces naardenensis</name>
    <name type="common">Yeast</name>
    <dbReference type="NCBI Taxonomy" id="13370"/>
    <lineage>
        <taxon>Eukaryota</taxon>
        <taxon>Fungi</taxon>
        <taxon>Dikarya</taxon>
        <taxon>Ascomycota</taxon>
        <taxon>Saccharomycotina</taxon>
        <taxon>Pichiomycetes</taxon>
        <taxon>Pichiales</taxon>
        <taxon>Pichiaceae</taxon>
        <taxon>Brettanomyces</taxon>
    </lineage>
</organism>
<feature type="region of interest" description="Disordered" evidence="1">
    <location>
        <begin position="489"/>
        <end position="539"/>
    </location>
</feature>
<feature type="compositionally biased region" description="Basic residues" evidence="1">
    <location>
        <begin position="356"/>
        <end position="365"/>
    </location>
</feature>
<keyword evidence="3" id="KW-1185">Reference proteome</keyword>
<proteinExistence type="predicted"/>
<feature type="region of interest" description="Disordered" evidence="1">
    <location>
        <begin position="434"/>
        <end position="471"/>
    </location>
</feature>
<reference evidence="2 3" key="1">
    <citation type="submission" date="2018-12" db="EMBL/GenBank/DDBJ databases">
        <authorList>
            <person name="Tiukova I."/>
            <person name="Dainat J."/>
        </authorList>
    </citation>
    <scope>NUCLEOTIDE SEQUENCE [LARGE SCALE GENOMIC DNA]</scope>
</reference>
<evidence type="ECO:0000313" key="3">
    <source>
        <dbReference type="Proteomes" id="UP000290900"/>
    </source>
</evidence>
<feature type="compositionally biased region" description="Basic and acidic residues" evidence="1">
    <location>
        <begin position="434"/>
        <end position="461"/>
    </location>
</feature>
<feature type="region of interest" description="Disordered" evidence="1">
    <location>
        <begin position="206"/>
        <end position="269"/>
    </location>
</feature>
<feature type="compositionally biased region" description="Basic and acidic residues" evidence="1">
    <location>
        <begin position="685"/>
        <end position="694"/>
    </location>
</feature>
<feature type="compositionally biased region" description="Pro residues" evidence="1">
    <location>
        <begin position="522"/>
        <end position="531"/>
    </location>
</feature>
<gene>
    <name evidence="2" type="ORF">BRENAR_LOCUS1318</name>
</gene>
<dbReference type="EMBL" id="CAACVR010000005">
    <property type="protein sequence ID" value="VEU20583.1"/>
    <property type="molecule type" value="Genomic_DNA"/>
</dbReference>
<dbReference type="InParanoid" id="A0A448YID1"/>